<evidence type="ECO:0000313" key="4">
    <source>
        <dbReference type="Proteomes" id="UP000028547"/>
    </source>
</evidence>
<dbReference type="NCBIfam" id="TIGR03382">
    <property type="entry name" value="GC_trans_RRR"/>
    <property type="match status" value="1"/>
</dbReference>
<keyword evidence="2" id="KW-0732">Signal</keyword>
<dbReference type="InterPro" id="IPR025975">
    <property type="entry name" value="Polysacc_lyase"/>
</dbReference>
<dbReference type="Gene3D" id="2.60.120.200">
    <property type="match status" value="1"/>
</dbReference>
<dbReference type="EMBL" id="JPMI01000233">
    <property type="protein sequence ID" value="KFA89691.1"/>
    <property type="molecule type" value="Genomic_DNA"/>
</dbReference>
<sequence length="347" mass="37638">MKRLLKLAPFALLLPTLATASTVWRGDFETGNTSQWDREQTVSSSRLLVVSSPAREGRYALKTTVRQGDNPINASGNRNELLYLDREKAGSEFFYKWSTLFPKSFPRSPKWQIFTQWHHDGNGGSPPLEFYVVDDQLRLRVGGANGKIIWRAPLQREQWNDFVLHVKWSPDPKAGFVELYHNGKVVVPLTKIATQYSGQLNYLKLGLYRDASIAPEGVVFHDGFVQATRLEDVMPAPVVATPEPQPQPQPAPESPPVDGSSDEGDPPPEESDPIAQQPSDPVPGTGGLVPGDATLAGTGVPPASCGASSTGGTPLLVAAGMALAALLGRRKAATAPAHARRTHSQRR</sequence>
<organism evidence="3 4">
    <name type="scientific">Archangium violaceum Cb vi76</name>
    <dbReference type="NCBI Taxonomy" id="1406225"/>
    <lineage>
        <taxon>Bacteria</taxon>
        <taxon>Pseudomonadati</taxon>
        <taxon>Myxococcota</taxon>
        <taxon>Myxococcia</taxon>
        <taxon>Myxococcales</taxon>
        <taxon>Cystobacterineae</taxon>
        <taxon>Archangiaceae</taxon>
        <taxon>Archangium</taxon>
    </lineage>
</organism>
<name>A0A084SMK6_9BACT</name>
<protein>
    <submittedName>
        <fullName evidence="3">Carbohydrate-binding protein</fullName>
    </submittedName>
</protein>
<evidence type="ECO:0000256" key="2">
    <source>
        <dbReference type="SAM" id="SignalP"/>
    </source>
</evidence>
<proteinExistence type="predicted"/>
<evidence type="ECO:0000256" key="1">
    <source>
        <dbReference type="SAM" id="MobiDB-lite"/>
    </source>
</evidence>
<feature type="signal peptide" evidence="2">
    <location>
        <begin position="1"/>
        <end position="20"/>
    </location>
</feature>
<feature type="chain" id="PRO_5001781557" evidence="2">
    <location>
        <begin position="21"/>
        <end position="347"/>
    </location>
</feature>
<evidence type="ECO:0000313" key="3">
    <source>
        <dbReference type="EMBL" id="KFA89691.1"/>
    </source>
</evidence>
<dbReference type="AlphaFoldDB" id="A0A084SMK6"/>
<feature type="compositionally biased region" description="Acidic residues" evidence="1">
    <location>
        <begin position="260"/>
        <end position="272"/>
    </location>
</feature>
<dbReference type="InterPro" id="IPR017756">
    <property type="entry name" value="TM_Gly-Cys-Arg_CS"/>
</dbReference>
<comment type="caution">
    <text evidence="3">The sequence shown here is derived from an EMBL/GenBank/DDBJ whole genome shotgun (WGS) entry which is preliminary data.</text>
</comment>
<reference evidence="3 4" key="1">
    <citation type="submission" date="2014-07" db="EMBL/GenBank/DDBJ databases">
        <title>Draft Genome Sequence of Gephyronic Acid Producer, Cystobacter violaceus Strain Cb vi76.</title>
        <authorList>
            <person name="Stevens D.C."/>
            <person name="Young J."/>
            <person name="Carmichael R."/>
            <person name="Tan J."/>
            <person name="Taylor R.E."/>
        </authorList>
    </citation>
    <scope>NUCLEOTIDE SEQUENCE [LARGE SCALE GENOMIC DNA]</scope>
    <source>
        <strain evidence="3 4">Cb vi76</strain>
    </source>
</reference>
<feature type="compositionally biased region" description="Pro residues" evidence="1">
    <location>
        <begin position="243"/>
        <end position="255"/>
    </location>
</feature>
<dbReference type="RefSeq" id="WP_043404094.1">
    <property type="nucleotide sequence ID" value="NZ_JPMI01000233.1"/>
</dbReference>
<dbReference type="Proteomes" id="UP000028547">
    <property type="component" value="Unassembled WGS sequence"/>
</dbReference>
<feature type="region of interest" description="Disordered" evidence="1">
    <location>
        <begin position="238"/>
        <end position="313"/>
    </location>
</feature>
<dbReference type="Pfam" id="PF14099">
    <property type="entry name" value="Polysacc_lyase"/>
    <property type="match status" value="1"/>
</dbReference>
<gene>
    <name evidence="3" type="ORF">Q664_32895</name>
</gene>
<accession>A0A084SMK6</accession>